<dbReference type="EMBL" id="JMSE01001513">
    <property type="protein sequence ID" value="KDN60449.1"/>
    <property type="molecule type" value="Genomic_DNA"/>
</dbReference>
<keyword evidence="6 12" id="KW-1133">Transmembrane helix</keyword>
<dbReference type="PANTHER" id="PTHR48022">
    <property type="entry name" value="PLASTIDIC GLUCOSE TRANSPORTER 4"/>
    <property type="match status" value="1"/>
</dbReference>
<evidence type="ECO:0000256" key="5">
    <source>
        <dbReference type="ARBA" id="ARBA00022911"/>
    </source>
</evidence>
<feature type="transmembrane region" description="Helical" evidence="12">
    <location>
        <begin position="285"/>
        <end position="303"/>
    </location>
</feature>
<evidence type="ECO:0000313" key="15">
    <source>
        <dbReference type="Proteomes" id="UP000027238"/>
    </source>
</evidence>
<feature type="transmembrane region" description="Helical" evidence="12">
    <location>
        <begin position="21"/>
        <end position="48"/>
    </location>
</feature>
<evidence type="ECO:0000256" key="3">
    <source>
        <dbReference type="ARBA" id="ARBA00022448"/>
    </source>
</evidence>
<evidence type="ECO:0000259" key="13">
    <source>
        <dbReference type="PROSITE" id="PS50850"/>
    </source>
</evidence>
<dbReference type="GO" id="GO:0016020">
    <property type="term" value="C:membrane"/>
    <property type="evidence" value="ECO:0007669"/>
    <property type="project" value="UniProtKB-SubCell"/>
</dbReference>
<dbReference type="STRING" id="1173701.A0A066WYE2"/>
<dbReference type="PROSITE" id="PS00217">
    <property type="entry name" value="SUGAR_TRANSPORT_2"/>
    <property type="match status" value="1"/>
</dbReference>
<dbReference type="Proteomes" id="UP000027238">
    <property type="component" value="Unassembled WGS sequence"/>
</dbReference>
<feature type="transmembrane region" description="Helical" evidence="12">
    <location>
        <begin position="380"/>
        <end position="399"/>
    </location>
</feature>
<name>A0A066WYE2_COLSU</name>
<evidence type="ECO:0000256" key="4">
    <source>
        <dbReference type="ARBA" id="ARBA00022692"/>
    </source>
</evidence>
<evidence type="ECO:0000256" key="10">
    <source>
        <dbReference type="RuleBase" id="RU003346"/>
    </source>
</evidence>
<comment type="subcellular location">
    <subcellularLocation>
        <location evidence="1">Membrane</location>
        <topology evidence="1">Multi-pass membrane protein</topology>
    </subcellularLocation>
</comment>
<dbReference type="InterPro" id="IPR003663">
    <property type="entry name" value="Sugar/inositol_transpt"/>
</dbReference>
<evidence type="ECO:0000256" key="9">
    <source>
        <dbReference type="ARBA" id="ARBA00043213"/>
    </source>
</evidence>
<reference evidence="15" key="1">
    <citation type="journal article" date="2014" name="Genome Announc.">
        <title>Draft genome sequence of Colletotrichum sublineola, a destructive pathogen of cultivated sorghum.</title>
        <authorList>
            <person name="Baroncelli R."/>
            <person name="Sanz-Martin J.M."/>
            <person name="Rech G.E."/>
            <person name="Sukno S.A."/>
            <person name="Thon M.R."/>
        </authorList>
    </citation>
    <scope>NUCLEOTIDE SEQUENCE [LARGE SCALE GENOMIC DNA]</scope>
    <source>
        <strain evidence="15">TX430BB</strain>
    </source>
</reference>
<dbReference type="InterPro" id="IPR005829">
    <property type="entry name" value="Sugar_transporter_CS"/>
</dbReference>
<feature type="compositionally biased region" description="Basic and acidic residues" evidence="11">
    <location>
        <begin position="519"/>
        <end position="539"/>
    </location>
</feature>
<dbReference type="HOGENOM" id="CLU_001265_30_12_1"/>
<dbReference type="PANTHER" id="PTHR48022:SF34">
    <property type="entry name" value="MAJOR FACILITATOR SUPERFAMILY (MFS) PROFILE DOMAIN-CONTAINING PROTEIN-RELATED"/>
    <property type="match status" value="1"/>
</dbReference>
<dbReference type="PROSITE" id="PS50850">
    <property type="entry name" value="MFS"/>
    <property type="match status" value="1"/>
</dbReference>
<evidence type="ECO:0000256" key="11">
    <source>
        <dbReference type="SAM" id="MobiDB-lite"/>
    </source>
</evidence>
<dbReference type="OrthoDB" id="508119at2759"/>
<dbReference type="InterPro" id="IPR050360">
    <property type="entry name" value="MFS_Sugar_Transporters"/>
</dbReference>
<evidence type="ECO:0000256" key="2">
    <source>
        <dbReference type="ARBA" id="ARBA00010992"/>
    </source>
</evidence>
<dbReference type="SUPFAM" id="SSF103473">
    <property type="entry name" value="MFS general substrate transporter"/>
    <property type="match status" value="1"/>
</dbReference>
<feature type="transmembrane region" description="Helical" evidence="12">
    <location>
        <begin position="160"/>
        <end position="181"/>
    </location>
</feature>
<keyword evidence="7 12" id="KW-0472">Membrane</keyword>
<keyword evidence="4 12" id="KW-0812">Transmembrane</keyword>
<dbReference type="Gene3D" id="1.20.1250.20">
    <property type="entry name" value="MFS general substrate transporter like domains"/>
    <property type="match status" value="1"/>
</dbReference>
<keyword evidence="15" id="KW-1185">Reference proteome</keyword>
<sequence length="539" mass="60110">MALLALVEDRPTPKAVYNWRVYFCAIIASFASCTIGYDSAFIGTTLALQSFTEEFQFASYSKDGLALLKSNIVSVYQAGAFFGSLFAYVSSYFLGRKKSLMIFTLVFLLGAGMMLGANRERGLGLILGGRVLAGIGVGGCSNMTPIYISELSPPAVRGRLVGIYELGWQVGGLVGFWINYGVDSTMAPSHSQWLIPFAVQLIPAGLLFIGAFFIPESPRWLFTKGRREEGLKALCWMRNLSHDDQYIVEEMKYIDTELERYRTEVGVGFWKPFTALKNRKVQWRFFLGGMLFLWQNGSGINAINYYSPTVFKSIGITGTNTGFLTTGIFGVVKTVVTFVWLLWLIDHLGRRNLLMIGAIGGSLCMWYIGGYLAINPPSSNAGAGLSSGGISAMAFFYLWTIFYTPSWNGTPWVINSEMFDQNTRSLGQASAAANNWLWNFIISRFTPQMFNAWGYGVYFFFASLMILSAVFTFFLIPETKSVPLEMMDRLFEIKPVRRANKTIMAELADVPNFGNDSEDGSREKSDDAEINQVERKESV</sequence>
<dbReference type="OMA" id="PADHIYM"/>
<accession>A0A066WYE2</accession>
<dbReference type="InterPro" id="IPR020846">
    <property type="entry name" value="MFS_dom"/>
</dbReference>
<dbReference type="PRINTS" id="PR00171">
    <property type="entry name" value="SUGRTRNSPORT"/>
</dbReference>
<evidence type="ECO:0000256" key="8">
    <source>
        <dbReference type="ARBA" id="ARBA00023180"/>
    </source>
</evidence>
<feature type="transmembrane region" description="Helical" evidence="12">
    <location>
        <begin position="100"/>
        <end position="117"/>
    </location>
</feature>
<evidence type="ECO:0000256" key="7">
    <source>
        <dbReference type="ARBA" id="ARBA00023136"/>
    </source>
</evidence>
<feature type="transmembrane region" description="Helical" evidence="12">
    <location>
        <begin position="68"/>
        <end position="88"/>
    </location>
</feature>
<feature type="transmembrane region" description="Helical" evidence="12">
    <location>
        <begin position="123"/>
        <end position="148"/>
    </location>
</feature>
<organism evidence="14 15">
    <name type="scientific">Colletotrichum sublineola</name>
    <name type="common">Sorghum anthracnose fungus</name>
    <dbReference type="NCBI Taxonomy" id="1173701"/>
    <lineage>
        <taxon>Eukaryota</taxon>
        <taxon>Fungi</taxon>
        <taxon>Dikarya</taxon>
        <taxon>Ascomycota</taxon>
        <taxon>Pezizomycotina</taxon>
        <taxon>Sordariomycetes</taxon>
        <taxon>Hypocreomycetidae</taxon>
        <taxon>Glomerellales</taxon>
        <taxon>Glomerellaceae</taxon>
        <taxon>Colletotrichum</taxon>
        <taxon>Colletotrichum graminicola species complex</taxon>
    </lineage>
</organism>
<feature type="transmembrane region" description="Helical" evidence="12">
    <location>
        <begin position="352"/>
        <end position="374"/>
    </location>
</feature>
<keyword evidence="3 10" id="KW-0813">Transport</keyword>
<feature type="transmembrane region" description="Helical" evidence="12">
    <location>
        <begin position="452"/>
        <end position="476"/>
    </location>
</feature>
<evidence type="ECO:0000256" key="12">
    <source>
        <dbReference type="SAM" id="Phobius"/>
    </source>
</evidence>
<comment type="caution">
    <text evidence="14">The sequence shown here is derived from an EMBL/GenBank/DDBJ whole genome shotgun (WGS) entry which is preliminary data.</text>
</comment>
<protein>
    <recommendedName>
        <fullName evidence="9">Quinate transporter</fullName>
    </recommendedName>
</protein>
<evidence type="ECO:0000313" key="14">
    <source>
        <dbReference type="EMBL" id="KDN60449.1"/>
    </source>
</evidence>
<proteinExistence type="inferred from homology"/>
<feature type="transmembrane region" description="Helical" evidence="12">
    <location>
        <begin position="323"/>
        <end position="345"/>
    </location>
</feature>
<dbReference type="InterPro" id="IPR005828">
    <property type="entry name" value="MFS_sugar_transport-like"/>
</dbReference>
<keyword evidence="8" id="KW-0325">Glycoprotein</keyword>
<dbReference type="CDD" id="cd17356">
    <property type="entry name" value="MFS_HXT"/>
    <property type="match status" value="1"/>
</dbReference>
<dbReference type="eggNOG" id="KOG0254">
    <property type="taxonomic scope" value="Eukaryota"/>
</dbReference>
<feature type="transmembrane region" description="Helical" evidence="12">
    <location>
        <begin position="193"/>
        <end position="214"/>
    </location>
</feature>
<keyword evidence="5" id="KW-0672">Quinate metabolism</keyword>
<dbReference type="InterPro" id="IPR036259">
    <property type="entry name" value="MFS_trans_sf"/>
</dbReference>
<dbReference type="Pfam" id="PF00083">
    <property type="entry name" value="Sugar_tr"/>
    <property type="match status" value="1"/>
</dbReference>
<dbReference type="PROSITE" id="PS00216">
    <property type="entry name" value="SUGAR_TRANSPORT_1"/>
    <property type="match status" value="1"/>
</dbReference>
<feature type="domain" description="Major facilitator superfamily (MFS) profile" evidence="13">
    <location>
        <begin position="24"/>
        <end position="480"/>
    </location>
</feature>
<evidence type="ECO:0000256" key="6">
    <source>
        <dbReference type="ARBA" id="ARBA00022989"/>
    </source>
</evidence>
<feature type="region of interest" description="Disordered" evidence="11">
    <location>
        <begin position="510"/>
        <end position="539"/>
    </location>
</feature>
<gene>
    <name evidence="14" type="ORF">CSUB01_00555</name>
</gene>
<dbReference type="NCBIfam" id="TIGR00879">
    <property type="entry name" value="SP"/>
    <property type="match status" value="1"/>
</dbReference>
<evidence type="ECO:0000256" key="1">
    <source>
        <dbReference type="ARBA" id="ARBA00004141"/>
    </source>
</evidence>
<dbReference type="AlphaFoldDB" id="A0A066WYE2"/>
<dbReference type="GO" id="GO:0005351">
    <property type="term" value="F:carbohydrate:proton symporter activity"/>
    <property type="evidence" value="ECO:0007669"/>
    <property type="project" value="TreeGrafter"/>
</dbReference>
<comment type="similarity">
    <text evidence="2 10">Belongs to the major facilitator superfamily. Sugar transporter (TC 2.A.1.1) family.</text>
</comment>
<dbReference type="FunFam" id="1.20.1250.20:FF:000026">
    <property type="entry name" value="MFS quinate transporter QutD"/>
    <property type="match status" value="1"/>
</dbReference>